<keyword evidence="1 5" id="KW-0489">Methyltransferase</keyword>
<dbReference type="SUPFAM" id="SSF48452">
    <property type="entry name" value="TPR-like"/>
    <property type="match status" value="1"/>
</dbReference>
<evidence type="ECO:0000256" key="2">
    <source>
        <dbReference type="ARBA" id="ARBA00022679"/>
    </source>
</evidence>
<gene>
    <name evidence="5" type="ORF">SAMN05421829_10168</name>
</gene>
<dbReference type="PANTHER" id="PTHR24422:SF19">
    <property type="entry name" value="CHEMOTAXIS PROTEIN METHYLTRANSFERASE"/>
    <property type="match status" value="1"/>
</dbReference>
<dbReference type="PRINTS" id="PR00996">
    <property type="entry name" value="CHERMTFRASE"/>
</dbReference>
<dbReference type="Gene3D" id="1.25.40.10">
    <property type="entry name" value="Tetratricopeptide repeat domain"/>
    <property type="match status" value="1"/>
</dbReference>
<dbReference type="RefSeq" id="WP_076600116.1">
    <property type="nucleotide sequence ID" value="NZ_FTMD01000001.1"/>
</dbReference>
<proteinExistence type="predicted"/>
<name>A0A1N6N4D1_9RHOO</name>
<evidence type="ECO:0000313" key="6">
    <source>
        <dbReference type="Proteomes" id="UP000186819"/>
    </source>
</evidence>
<dbReference type="InterPro" id="IPR019734">
    <property type="entry name" value="TPR_rpt"/>
</dbReference>
<dbReference type="SMART" id="SM00138">
    <property type="entry name" value="MeTrc"/>
    <property type="match status" value="1"/>
</dbReference>
<dbReference type="EMBL" id="FTMD01000001">
    <property type="protein sequence ID" value="SIP86881.1"/>
    <property type="molecule type" value="Genomic_DNA"/>
</dbReference>
<sequence length="469" mass="51460">MNATIPDALLREFSDFLARRMGVYFPPPRWADMLRGIEKAAPALGFRGVEACLRGLMVSALSRGQVEILAGHLCIGETYFFREPAVFAALENDILPPLIASRRASERRLRIWSAGCCTGEEPYSMAILLTRLIPDLADWNLSLLGTDINPHFLAAAAHGAYRDWSFRGVPGRFREDYFDAVDGGRYRLATRYRRLVTFDHLNLVDDVYPSVLNNTNAMDIVLCRNVLMYFDARTIETVVRRLGRVVVEGGWLIVGPAELNASLFADFEMVRLGDAILYRKGHAPPATVYSAGVPPRPMRTTLPEAPAARTAPYQSALACYERGDYERVKALLATAGGGSPPALALMARACANLGELAEACRWCEAAVAADKFNPGLRYLLASVLEEAGRPEAAVATLRQALYLDQDYVLAHFALGTLHRRMGDAGRAARHYGNARDLLQAYPADAPLADAEGLTAGRLREIIDATECIA</sequence>
<dbReference type="InterPro" id="IPR029063">
    <property type="entry name" value="SAM-dependent_MTases_sf"/>
</dbReference>
<dbReference type="SUPFAM" id="SSF53335">
    <property type="entry name" value="S-adenosyl-L-methionine-dependent methyltransferases"/>
    <property type="match status" value="1"/>
</dbReference>
<evidence type="ECO:0000256" key="3">
    <source>
        <dbReference type="ARBA" id="ARBA00022691"/>
    </source>
</evidence>
<dbReference type="Proteomes" id="UP000186819">
    <property type="component" value="Unassembled WGS sequence"/>
</dbReference>
<dbReference type="SMART" id="SM00028">
    <property type="entry name" value="TPR"/>
    <property type="match status" value="3"/>
</dbReference>
<dbReference type="GO" id="GO:0008757">
    <property type="term" value="F:S-adenosylmethionine-dependent methyltransferase activity"/>
    <property type="evidence" value="ECO:0007669"/>
    <property type="project" value="InterPro"/>
</dbReference>
<dbReference type="AlphaFoldDB" id="A0A1N6N4D1"/>
<dbReference type="InterPro" id="IPR022642">
    <property type="entry name" value="CheR_C"/>
</dbReference>
<dbReference type="Pfam" id="PF01739">
    <property type="entry name" value="CheR"/>
    <property type="match status" value="1"/>
</dbReference>
<evidence type="ECO:0000313" key="5">
    <source>
        <dbReference type="EMBL" id="SIP86881.1"/>
    </source>
</evidence>
<dbReference type="InterPro" id="IPR000780">
    <property type="entry name" value="CheR_MeTrfase"/>
</dbReference>
<organism evidence="5 6">
    <name type="scientific">Aromatoleum tolulyticum</name>
    <dbReference type="NCBI Taxonomy" id="34027"/>
    <lineage>
        <taxon>Bacteria</taxon>
        <taxon>Pseudomonadati</taxon>
        <taxon>Pseudomonadota</taxon>
        <taxon>Betaproteobacteria</taxon>
        <taxon>Rhodocyclales</taxon>
        <taxon>Rhodocyclaceae</taxon>
        <taxon>Aromatoleum</taxon>
    </lineage>
</organism>
<dbReference type="STRING" id="34027.SAMN05421829_10168"/>
<dbReference type="InterPro" id="IPR050903">
    <property type="entry name" value="Bact_Chemotaxis_MeTrfase"/>
</dbReference>
<dbReference type="InterPro" id="IPR011990">
    <property type="entry name" value="TPR-like_helical_dom_sf"/>
</dbReference>
<dbReference type="Gene3D" id="3.40.50.150">
    <property type="entry name" value="Vaccinia Virus protein VP39"/>
    <property type="match status" value="1"/>
</dbReference>
<evidence type="ECO:0000259" key="4">
    <source>
        <dbReference type="PROSITE" id="PS50123"/>
    </source>
</evidence>
<evidence type="ECO:0000256" key="1">
    <source>
        <dbReference type="ARBA" id="ARBA00022603"/>
    </source>
</evidence>
<protein>
    <submittedName>
        <fullName evidence="5">MCP methyltransferase, CheR-type</fullName>
    </submittedName>
</protein>
<dbReference type="GO" id="GO:0032259">
    <property type="term" value="P:methylation"/>
    <property type="evidence" value="ECO:0007669"/>
    <property type="project" value="UniProtKB-KW"/>
</dbReference>
<dbReference type="PANTHER" id="PTHR24422">
    <property type="entry name" value="CHEMOTAXIS PROTEIN METHYLTRANSFERASE"/>
    <property type="match status" value="1"/>
</dbReference>
<dbReference type="PROSITE" id="PS50123">
    <property type="entry name" value="CHER"/>
    <property type="match status" value="1"/>
</dbReference>
<keyword evidence="3" id="KW-0949">S-adenosyl-L-methionine</keyword>
<reference evidence="6" key="1">
    <citation type="submission" date="2017-01" db="EMBL/GenBank/DDBJ databases">
        <authorList>
            <person name="Varghese N."/>
            <person name="Submissions S."/>
        </authorList>
    </citation>
    <scope>NUCLEOTIDE SEQUENCE [LARGE SCALE GENOMIC DNA]</scope>
    <source>
        <strain evidence="6">ATCC 51758</strain>
    </source>
</reference>
<keyword evidence="2 5" id="KW-0808">Transferase</keyword>
<accession>A0A1N6N4D1</accession>
<dbReference type="Pfam" id="PF13181">
    <property type="entry name" value="TPR_8"/>
    <property type="match status" value="1"/>
</dbReference>
<dbReference type="OrthoDB" id="9816309at2"/>
<keyword evidence="6" id="KW-1185">Reference proteome</keyword>
<feature type="domain" description="CheR-type methyltransferase" evidence="4">
    <location>
        <begin position="1"/>
        <end position="258"/>
    </location>
</feature>